<reference evidence="1" key="1">
    <citation type="submission" date="2021-08" db="EMBL/GenBank/DDBJ databases">
        <title>The first chromosome-level gecko genome reveals the dynamic sex chromosomes of Neotropical dwarf geckos (Sphaerodactylidae: Sphaerodactylus).</title>
        <authorList>
            <person name="Pinto B.J."/>
            <person name="Keating S.E."/>
            <person name="Gamble T."/>
        </authorList>
    </citation>
    <scope>NUCLEOTIDE SEQUENCE</scope>
    <source>
        <strain evidence="1">TG3544</strain>
    </source>
</reference>
<proteinExistence type="predicted"/>
<accession>A0ACB8G692</accession>
<sequence length="70" mass="8337">MVIIWPLINWEWTVKEEDRVTKCLTLYTKCPPSILRKKSPMSQALSEKRKAERRVRFQEPEEIAEHGLVI</sequence>
<comment type="caution">
    <text evidence="1">The sequence shown here is derived from an EMBL/GenBank/DDBJ whole genome shotgun (WGS) entry which is preliminary data.</text>
</comment>
<keyword evidence="2" id="KW-1185">Reference proteome</keyword>
<evidence type="ECO:0000313" key="2">
    <source>
        <dbReference type="Proteomes" id="UP000827872"/>
    </source>
</evidence>
<dbReference type="Proteomes" id="UP000827872">
    <property type="component" value="Linkage Group LG02"/>
</dbReference>
<name>A0ACB8G692_9SAUR</name>
<gene>
    <name evidence="1" type="ORF">K3G42_032562</name>
</gene>
<evidence type="ECO:0000313" key="1">
    <source>
        <dbReference type="EMBL" id="KAH8014933.1"/>
    </source>
</evidence>
<dbReference type="EMBL" id="CM037615">
    <property type="protein sequence ID" value="KAH8014933.1"/>
    <property type="molecule type" value="Genomic_DNA"/>
</dbReference>
<protein>
    <submittedName>
        <fullName evidence="1">Uncharacterized protein</fullName>
    </submittedName>
</protein>
<organism evidence="1 2">
    <name type="scientific">Sphaerodactylus townsendi</name>
    <dbReference type="NCBI Taxonomy" id="933632"/>
    <lineage>
        <taxon>Eukaryota</taxon>
        <taxon>Metazoa</taxon>
        <taxon>Chordata</taxon>
        <taxon>Craniata</taxon>
        <taxon>Vertebrata</taxon>
        <taxon>Euteleostomi</taxon>
        <taxon>Lepidosauria</taxon>
        <taxon>Squamata</taxon>
        <taxon>Bifurcata</taxon>
        <taxon>Gekkota</taxon>
        <taxon>Sphaerodactylidae</taxon>
        <taxon>Sphaerodactylus</taxon>
    </lineage>
</organism>